<name>A0A370L355_9HYPH</name>
<dbReference type="InterPro" id="IPR046668">
    <property type="entry name" value="DUF6538"/>
</dbReference>
<dbReference type="Proteomes" id="UP000255207">
    <property type="component" value="Unassembled WGS sequence"/>
</dbReference>
<reference evidence="4" key="1">
    <citation type="submission" date="2018-07" db="EMBL/GenBank/DDBJ databases">
        <authorList>
            <person name="Safronova V.I."/>
            <person name="Chirak E.R."/>
            <person name="Sazanova A.L."/>
        </authorList>
    </citation>
    <scope>NUCLEOTIDE SEQUENCE [LARGE SCALE GENOMIC DNA]</scope>
    <source>
        <strain evidence="4">RCAM04685</strain>
    </source>
</reference>
<protein>
    <recommendedName>
        <fullName evidence="2">DUF6538 domain-containing protein</fullName>
    </recommendedName>
</protein>
<feature type="domain" description="DUF6538" evidence="2">
    <location>
        <begin position="9"/>
        <end position="65"/>
    </location>
</feature>
<keyword evidence="4" id="KW-1185">Reference proteome</keyword>
<feature type="compositionally biased region" description="Basic and acidic residues" evidence="1">
    <location>
        <begin position="182"/>
        <end position="194"/>
    </location>
</feature>
<accession>A0A370L355</accession>
<gene>
    <name evidence="3" type="ORF">DWE98_16775</name>
</gene>
<comment type="caution">
    <text evidence="3">The sequence shown here is derived from an EMBL/GenBank/DDBJ whole genome shotgun (WGS) entry which is preliminary data.</text>
</comment>
<evidence type="ECO:0000313" key="4">
    <source>
        <dbReference type="Proteomes" id="UP000255207"/>
    </source>
</evidence>
<proteinExistence type="predicted"/>
<dbReference type="EMBL" id="QQTP01000009">
    <property type="protein sequence ID" value="RDJ22831.1"/>
    <property type="molecule type" value="Genomic_DNA"/>
</dbReference>
<evidence type="ECO:0000313" key="3">
    <source>
        <dbReference type="EMBL" id="RDJ22831.1"/>
    </source>
</evidence>
<feature type="region of interest" description="Disordered" evidence="1">
    <location>
        <begin position="178"/>
        <end position="203"/>
    </location>
</feature>
<dbReference type="RefSeq" id="WP_114830441.1">
    <property type="nucleotide sequence ID" value="NZ_QQTO01000012.1"/>
</dbReference>
<evidence type="ECO:0000259" key="2">
    <source>
        <dbReference type="Pfam" id="PF20172"/>
    </source>
</evidence>
<evidence type="ECO:0000256" key="1">
    <source>
        <dbReference type="SAM" id="MobiDB-lite"/>
    </source>
</evidence>
<dbReference type="OrthoDB" id="9784724at2"/>
<organism evidence="3 4">
    <name type="scientific">Bosea caraganae</name>
    <dbReference type="NCBI Taxonomy" id="2763117"/>
    <lineage>
        <taxon>Bacteria</taxon>
        <taxon>Pseudomonadati</taxon>
        <taxon>Pseudomonadota</taxon>
        <taxon>Alphaproteobacteria</taxon>
        <taxon>Hyphomicrobiales</taxon>
        <taxon>Boseaceae</taxon>
        <taxon>Bosea</taxon>
    </lineage>
</organism>
<sequence>MRAGKIRNLLPRNGRYYARLTVPASLRPIVGKRELTEPLGADRAVAIRLLSSAIHRMQMELDQARDRVTALNPAAPSRRRPLSVRQMALAHYGRELERDDAARSLPNAYDPQHEAKFRPTYYYALKRAARGGAEDDELAALIQWAVDEFADESNEVPEKGTDKWRDLARMFAGLKAETIENQNRRDRGEPDAPPKHPMLLPASELPSTAADPLRVRMIGPDSAKPLSVILSAMMMEKQGKPGTVYEYEVAVRMFEEFLGEAKPAYRITRQDVLAIRTPC</sequence>
<dbReference type="AlphaFoldDB" id="A0A370L355"/>
<dbReference type="Pfam" id="PF20172">
    <property type="entry name" value="DUF6538"/>
    <property type="match status" value="1"/>
</dbReference>